<dbReference type="OrthoDB" id="21144at2759"/>
<evidence type="ECO:0000256" key="1">
    <source>
        <dbReference type="PROSITE-ProRule" id="PRU00135"/>
    </source>
</evidence>
<dbReference type="InterPro" id="IPR018490">
    <property type="entry name" value="cNMP-bd_dom_sf"/>
</dbReference>
<dbReference type="InterPro" id="IPR014710">
    <property type="entry name" value="RmlC-like_jellyroll"/>
</dbReference>
<feature type="compositionally biased region" description="Polar residues" evidence="2">
    <location>
        <begin position="13"/>
        <end position="25"/>
    </location>
</feature>
<protein>
    <submittedName>
        <fullName evidence="7">Dizzy (inferred by orthology to a D. melanogaster protein)</fullName>
    </submittedName>
</protein>
<dbReference type="SUPFAM" id="SSF51206">
    <property type="entry name" value="cAMP-binding domain-like"/>
    <property type="match status" value="1"/>
</dbReference>
<dbReference type="Gene3D" id="1.20.870.10">
    <property type="entry name" value="Son of sevenless (SoS) protein Chain: S domain 1"/>
    <property type="match status" value="1"/>
</dbReference>
<dbReference type="PROSITE" id="PS50042">
    <property type="entry name" value="CNMP_BINDING_3"/>
    <property type="match status" value="1"/>
</dbReference>
<evidence type="ECO:0000313" key="5">
    <source>
        <dbReference type="EMBL" id="VDK52462.1"/>
    </source>
</evidence>
<gene>
    <name evidence="5" type="ORF">ASIM_LOCUS14453</name>
</gene>
<dbReference type="SMART" id="SM00229">
    <property type="entry name" value="RasGEFN"/>
    <property type="match status" value="1"/>
</dbReference>
<dbReference type="InterPro" id="IPR000651">
    <property type="entry name" value="Ras-like_Gua-exchang_fac_N"/>
</dbReference>
<dbReference type="GO" id="GO:0005085">
    <property type="term" value="F:guanyl-nucleotide exchange factor activity"/>
    <property type="evidence" value="ECO:0007669"/>
    <property type="project" value="UniProtKB-KW"/>
</dbReference>
<evidence type="ECO:0000259" key="4">
    <source>
        <dbReference type="PROSITE" id="PS50212"/>
    </source>
</evidence>
<dbReference type="Gene3D" id="2.60.120.10">
    <property type="entry name" value="Jelly Rolls"/>
    <property type="match status" value="1"/>
</dbReference>
<dbReference type="PROSITE" id="PS50212">
    <property type="entry name" value="RASGEF_NTER"/>
    <property type="match status" value="1"/>
</dbReference>
<dbReference type="EMBL" id="UYRR01031762">
    <property type="protein sequence ID" value="VDK52462.1"/>
    <property type="molecule type" value="Genomic_DNA"/>
</dbReference>
<dbReference type="Proteomes" id="UP000267096">
    <property type="component" value="Unassembled WGS sequence"/>
</dbReference>
<feature type="region of interest" description="Disordered" evidence="2">
    <location>
        <begin position="10"/>
        <end position="31"/>
    </location>
</feature>
<reference evidence="5 6" key="2">
    <citation type="submission" date="2018-11" db="EMBL/GenBank/DDBJ databases">
        <authorList>
            <consortium name="Pathogen Informatics"/>
        </authorList>
    </citation>
    <scope>NUCLEOTIDE SEQUENCE [LARGE SCALE GENOMIC DNA]</scope>
</reference>
<feature type="compositionally biased region" description="Acidic residues" evidence="2">
    <location>
        <begin position="381"/>
        <end position="390"/>
    </location>
</feature>
<dbReference type="InterPro" id="IPR008937">
    <property type="entry name" value="Ras-like_GEF"/>
</dbReference>
<dbReference type="SUPFAM" id="SSF48366">
    <property type="entry name" value="Ras GEF"/>
    <property type="match status" value="1"/>
</dbReference>
<dbReference type="AlphaFoldDB" id="A0A158PPL9"/>
<feature type="compositionally biased region" description="Polar residues" evidence="2">
    <location>
        <begin position="359"/>
        <end position="368"/>
    </location>
</feature>
<dbReference type="Pfam" id="PF00618">
    <property type="entry name" value="RasGEF_N"/>
    <property type="match status" value="1"/>
</dbReference>
<accession>A0A158PPL9</accession>
<reference evidence="7" key="1">
    <citation type="submission" date="2016-04" db="UniProtKB">
        <authorList>
            <consortium name="WormBaseParasite"/>
        </authorList>
    </citation>
    <scope>IDENTIFICATION</scope>
</reference>
<sequence length="674" mass="75593">MLISCDKDVSLPRNRQQSFGPSATSKPDREYPCPKRKYCSFRVVQSNSGVTQLFIPDGTSNSETANFNRSYSSTHNKPNAVPSSSLQRNLRRCKSFGKRSGLNYRRSNDCIVLQHSEMIVVDYPDVKHIHVSHQSTVPSTASHASSATHADISEMRKSIHSMSLDPVPLYNNKTTANNITSTTLSPSSAMRAPSPRKISYPQSHAKTLSEAQAQMKAQTQGSKTYSNSIQCTSNVQKGSQNIPPLPVPPSSRNAVDMSSSSSVGTGSSAVPSTSSQLSVSSRYHNYDNFMNRERDSSRNDCEATVQTHKSQVYLNGLNSAEDATFVRVKHRGRSHKSNSINGGVINMNINVGNQKQRTRVPSTASSSTNDDDLHGLPETAVDSEDEDDESCPSHDSFHELKDCVRECLEKEPSERSADDLAILLDFMQHMSALATLPLSIKRELCMKMVFAIVPDAGTIVMENNEKIDAWSVIVNGQVEVRRPDGQRFEYKLGDCFGAKPVNTVQYHVGEMRTLVDDCEFVLVEHQDYCRIMSRVSEHIHKHSDNITGEIVCETETRSVGSQVGQVLIKGNKEKLIEHLIDERDCGVDVNYADDFLLMHRVFIHDPTMIFEKLMHWFAEATLRDRVARIVLLWANNHFNDFECNTEMMNLLERFEHALERDQMFSQQVRFTSNV</sequence>
<feature type="region of interest" description="Disordered" evidence="2">
    <location>
        <begin position="178"/>
        <end position="200"/>
    </location>
</feature>
<dbReference type="GO" id="GO:0016324">
    <property type="term" value="C:apical plasma membrane"/>
    <property type="evidence" value="ECO:0007669"/>
    <property type="project" value="TreeGrafter"/>
</dbReference>
<dbReference type="GO" id="GO:0007265">
    <property type="term" value="P:Ras protein signal transduction"/>
    <property type="evidence" value="ECO:0007669"/>
    <property type="project" value="TreeGrafter"/>
</dbReference>
<dbReference type="CDD" id="cd06224">
    <property type="entry name" value="REM"/>
    <property type="match status" value="1"/>
</dbReference>
<feature type="domain" description="Cyclic nucleotide-binding" evidence="3">
    <location>
        <begin position="432"/>
        <end position="549"/>
    </location>
</feature>
<proteinExistence type="predicted"/>
<dbReference type="PANTHER" id="PTHR23113:SF249">
    <property type="entry name" value="RAP GUANINE NUCLEOTIDE EXCHANGE FACTOR 6"/>
    <property type="match status" value="1"/>
</dbReference>
<organism evidence="7">
    <name type="scientific">Anisakis simplex</name>
    <name type="common">Herring worm</name>
    <dbReference type="NCBI Taxonomy" id="6269"/>
    <lineage>
        <taxon>Eukaryota</taxon>
        <taxon>Metazoa</taxon>
        <taxon>Ecdysozoa</taxon>
        <taxon>Nematoda</taxon>
        <taxon>Chromadorea</taxon>
        <taxon>Rhabditida</taxon>
        <taxon>Spirurina</taxon>
        <taxon>Ascaridomorpha</taxon>
        <taxon>Ascaridoidea</taxon>
        <taxon>Anisakidae</taxon>
        <taxon>Anisakis</taxon>
        <taxon>Anisakis simplex complex</taxon>
    </lineage>
</organism>
<evidence type="ECO:0000313" key="6">
    <source>
        <dbReference type="Proteomes" id="UP000267096"/>
    </source>
</evidence>
<evidence type="ECO:0000256" key="2">
    <source>
        <dbReference type="SAM" id="MobiDB-lite"/>
    </source>
</evidence>
<dbReference type="CDD" id="cd00038">
    <property type="entry name" value="CAP_ED"/>
    <property type="match status" value="1"/>
</dbReference>
<evidence type="ECO:0000259" key="3">
    <source>
        <dbReference type="PROSITE" id="PS50042"/>
    </source>
</evidence>
<feature type="compositionally biased region" description="Low complexity" evidence="2">
    <location>
        <begin position="185"/>
        <end position="196"/>
    </location>
</feature>
<keyword evidence="1" id="KW-0344">Guanine-nucleotide releasing factor</keyword>
<evidence type="ECO:0000313" key="7">
    <source>
        <dbReference type="WBParaSite" id="ASIM_0001504301-mRNA-1"/>
    </source>
</evidence>
<name>A0A158PPL9_ANISI</name>
<dbReference type="InterPro" id="IPR023578">
    <property type="entry name" value="Ras_GEF_dom_sf"/>
</dbReference>
<feature type="domain" description="N-terminal Ras-GEF" evidence="4">
    <location>
        <begin position="563"/>
        <end position="674"/>
    </location>
</feature>
<dbReference type="WBParaSite" id="ASIM_0001504301-mRNA-1">
    <property type="protein sequence ID" value="ASIM_0001504301-mRNA-1"/>
    <property type="gene ID" value="ASIM_0001504301"/>
</dbReference>
<dbReference type="PANTHER" id="PTHR23113">
    <property type="entry name" value="GUANINE NUCLEOTIDE EXCHANGE FACTOR"/>
    <property type="match status" value="1"/>
</dbReference>
<feature type="region of interest" description="Disordered" evidence="2">
    <location>
        <begin position="352"/>
        <end position="396"/>
    </location>
</feature>
<dbReference type="InterPro" id="IPR000595">
    <property type="entry name" value="cNMP-bd_dom"/>
</dbReference>
<feature type="region of interest" description="Disordered" evidence="2">
    <location>
        <begin position="234"/>
        <end position="276"/>
    </location>
</feature>
<keyword evidence="6" id="KW-1185">Reference proteome</keyword>
<feature type="compositionally biased region" description="Low complexity" evidence="2">
    <location>
        <begin position="258"/>
        <end position="276"/>
    </location>
</feature>